<dbReference type="InterPro" id="IPR049492">
    <property type="entry name" value="BD-FAE-like_dom"/>
</dbReference>
<dbReference type="PANTHER" id="PTHR48081">
    <property type="entry name" value="AB HYDROLASE SUPERFAMILY PROTEIN C4A8.06C"/>
    <property type="match status" value="1"/>
</dbReference>
<dbReference type="InterPro" id="IPR029058">
    <property type="entry name" value="AB_hydrolase_fold"/>
</dbReference>
<keyword evidence="4" id="KW-1185">Reference proteome</keyword>
<gene>
    <name evidence="3" type="ORF">RSO01_45480</name>
</gene>
<evidence type="ECO:0000259" key="2">
    <source>
        <dbReference type="Pfam" id="PF20434"/>
    </source>
</evidence>
<dbReference type="RefSeq" id="WP_147151755.1">
    <property type="nucleotide sequence ID" value="NZ_BKAJ01000078.1"/>
</dbReference>
<dbReference type="AlphaFoldDB" id="A0A512NEN3"/>
<dbReference type="Proteomes" id="UP000321058">
    <property type="component" value="Unassembled WGS sequence"/>
</dbReference>
<accession>A0A512NEN3</accession>
<dbReference type="PROSITE" id="PS51257">
    <property type="entry name" value="PROKAR_LIPOPROTEIN"/>
    <property type="match status" value="1"/>
</dbReference>
<dbReference type="SUPFAM" id="SSF53474">
    <property type="entry name" value="alpha/beta-Hydrolases"/>
    <property type="match status" value="1"/>
</dbReference>
<evidence type="ECO:0000256" key="1">
    <source>
        <dbReference type="ARBA" id="ARBA00022801"/>
    </source>
</evidence>
<feature type="domain" description="BD-FAE-like" evidence="2">
    <location>
        <begin position="51"/>
        <end position="230"/>
    </location>
</feature>
<reference evidence="3 4" key="1">
    <citation type="submission" date="2019-07" db="EMBL/GenBank/DDBJ databases">
        <title>Whole genome shotgun sequence of Reyranella soli NBRC 108950.</title>
        <authorList>
            <person name="Hosoyama A."/>
            <person name="Uohara A."/>
            <person name="Ohji S."/>
            <person name="Ichikawa N."/>
        </authorList>
    </citation>
    <scope>NUCLEOTIDE SEQUENCE [LARGE SCALE GENOMIC DNA]</scope>
    <source>
        <strain evidence="3 4">NBRC 108950</strain>
    </source>
</reference>
<dbReference type="Pfam" id="PF20434">
    <property type="entry name" value="BD-FAE"/>
    <property type="match status" value="1"/>
</dbReference>
<keyword evidence="1" id="KW-0378">Hydrolase</keyword>
<evidence type="ECO:0000313" key="4">
    <source>
        <dbReference type="Proteomes" id="UP000321058"/>
    </source>
</evidence>
<dbReference type="GO" id="GO:0016787">
    <property type="term" value="F:hydrolase activity"/>
    <property type="evidence" value="ECO:0007669"/>
    <property type="project" value="UniProtKB-KW"/>
</dbReference>
<proteinExistence type="predicted"/>
<dbReference type="Gene3D" id="3.40.50.1820">
    <property type="entry name" value="alpha/beta hydrolase"/>
    <property type="match status" value="1"/>
</dbReference>
<evidence type="ECO:0000313" key="3">
    <source>
        <dbReference type="EMBL" id="GEP57382.1"/>
    </source>
</evidence>
<name>A0A512NEN3_9HYPH</name>
<dbReference type="OrthoDB" id="9771666at2"/>
<sequence length="277" mass="29878">MIGRRGAVIGGLAALTGGCSPAAAVLNATVPRTGYLLEADLPYGPLPRQRLDFYAPVAPRSDGKTVVFFYGGAWRQGDKADYLFLGQALASRGVGVVVADYRLFPDVRYPAFIQDGALAVSWSARRFGSEKLFLMGHSAGAYIASMLAANTIYLRAVAVDRLKLGGLIGISGPYDFQPRNYSWLRDVFDSADNAAIQPISHARAPLPPALLLHGTDDHLVTPRNSERLAAAWQAARAPIALRLYEKVDHFTIVGAFADVLQARAPTRADVLAWLDAR</sequence>
<dbReference type="PANTHER" id="PTHR48081:SF9">
    <property type="entry name" value="CARBOXYLESTERASE"/>
    <property type="match status" value="1"/>
</dbReference>
<organism evidence="3 4">
    <name type="scientific">Reyranella soli</name>
    <dbReference type="NCBI Taxonomy" id="1230389"/>
    <lineage>
        <taxon>Bacteria</taxon>
        <taxon>Pseudomonadati</taxon>
        <taxon>Pseudomonadota</taxon>
        <taxon>Alphaproteobacteria</taxon>
        <taxon>Hyphomicrobiales</taxon>
        <taxon>Reyranellaceae</taxon>
        <taxon>Reyranella</taxon>
    </lineage>
</organism>
<dbReference type="EMBL" id="BKAJ01000078">
    <property type="protein sequence ID" value="GEP57382.1"/>
    <property type="molecule type" value="Genomic_DNA"/>
</dbReference>
<dbReference type="InterPro" id="IPR050300">
    <property type="entry name" value="GDXG_lipolytic_enzyme"/>
</dbReference>
<protein>
    <submittedName>
        <fullName evidence="3">Esterase</fullName>
    </submittedName>
</protein>
<comment type="caution">
    <text evidence="3">The sequence shown here is derived from an EMBL/GenBank/DDBJ whole genome shotgun (WGS) entry which is preliminary data.</text>
</comment>